<sequence length="517" mass="56592">MLPQEVLLKIVEGVAQPTRIRQTNTTLADSEKAFGNAHSDDSEDPTATSDREHTHQSSTNPIKTNSDELSNSDSAAASDQKPDPNAITTASDTTSDKDAIPTADSTGAFHAASESGETTDTEANAYGSGTGEQDDTQEQYDGDIELPDPAETWQSDLHDLLNLRLVSKSMNRLAVDVLARIRFSALTLDPSIGFEVDRMAFFSSNPFGLAVKSVSIIGGEDAEQAQVKRAANAMIALPHLEKMTIGPREIPPHASTASPSDQPAGTEFLEKIAAAFASKPATCNVTTLAIRVTMSRESSGADSDDQDETPSLIRNILSLAMSLHNLQRLRLDFTTPIGQDEMATWNIKLPALRVLSIAHAKCKPTTLLRILHTHRNTLQTVVFNDTTLAYDEAFLAEEDQTVWSKLAVQIRGQLKLHTIILHKVAEKVDQDGQEQRVYFEQARITGLGRQGQPGWIESIVEGLGEIFWAHLVCSDDWREAWLGTVVMDMTPIWGYDAYEIERITVGSSASDIKDDHW</sequence>
<evidence type="ECO:0000313" key="2">
    <source>
        <dbReference type="EMBL" id="KAK0654828.1"/>
    </source>
</evidence>
<name>A0AA39YLL6_9PEZI</name>
<protein>
    <submittedName>
        <fullName evidence="2">Uncharacterized protein</fullName>
    </submittedName>
</protein>
<dbReference type="Proteomes" id="UP001174936">
    <property type="component" value="Unassembled WGS sequence"/>
</dbReference>
<feature type="region of interest" description="Disordered" evidence="1">
    <location>
        <begin position="22"/>
        <end position="139"/>
    </location>
</feature>
<dbReference type="AlphaFoldDB" id="A0AA39YLL6"/>
<gene>
    <name evidence="2" type="ORF">B0T16DRAFT_486554</name>
</gene>
<proteinExistence type="predicted"/>
<keyword evidence="3" id="KW-1185">Reference proteome</keyword>
<comment type="caution">
    <text evidence="2">The sequence shown here is derived from an EMBL/GenBank/DDBJ whole genome shotgun (WGS) entry which is preliminary data.</text>
</comment>
<accession>A0AA39YLL6</accession>
<dbReference type="EMBL" id="JAULSV010000001">
    <property type="protein sequence ID" value="KAK0654828.1"/>
    <property type="molecule type" value="Genomic_DNA"/>
</dbReference>
<feature type="compositionally biased region" description="Polar residues" evidence="1">
    <location>
        <begin position="56"/>
        <end position="77"/>
    </location>
</feature>
<evidence type="ECO:0000313" key="3">
    <source>
        <dbReference type="Proteomes" id="UP001174936"/>
    </source>
</evidence>
<organism evidence="2 3">
    <name type="scientific">Cercophora newfieldiana</name>
    <dbReference type="NCBI Taxonomy" id="92897"/>
    <lineage>
        <taxon>Eukaryota</taxon>
        <taxon>Fungi</taxon>
        <taxon>Dikarya</taxon>
        <taxon>Ascomycota</taxon>
        <taxon>Pezizomycotina</taxon>
        <taxon>Sordariomycetes</taxon>
        <taxon>Sordariomycetidae</taxon>
        <taxon>Sordariales</taxon>
        <taxon>Lasiosphaeriaceae</taxon>
        <taxon>Cercophora</taxon>
    </lineage>
</organism>
<reference evidence="2" key="1">
    <citation type="submission" date="2023-06" db="EMBL/GenBank/DDBJ databases">
        <title>Genome-scale phylogeny and comparative genomics of the fungal order Sordariales.</title>
        <authorList>
            <consortium name="Lawrence Berkeley National Laboratory"/>
            <person name="Hensen N."/>
            <person name="Bonometti L."/>
            <person name="Westerberg I."/>
            <person name="Brannstrom I.O."/>
            <person name="Guillou S."/>
            <person name="Cros-Aarteil S."/>
            <person name="Calhoun S."/>
            <person name="Haridas S."/>
            <person name="Kuo A."/>
            <person name="Mondo S."/>
            <person name="Pangilinan J."/>
            <person name="Riley R."/>
            <person name="Labutti K."/>
            <person name="Andreopoulos B."/>
            <person name="Lipzen A."/>
            <person name="Chen C."/>
            <person name="Yanf M."/>
            <person name="Daum C."/>
            <person name="Ng V."/>
            <person name="Clum A."/>
            <person name="Steindorff A."/>
            <person name="Ohm R."/>
            <person name="Martin F."/>
            <person name="Silar P."/>
            <person name="Natvig D."/>
            <person name="Lalanne C."/>
            <person name="Gautier V."/>
            <person name="Ament-Velasquez S.L."/>
            <person name="Kruys A."/>
            <person name="Hutchinson M.I."/>
            <person name="Powell A.J."/>
            <person name="Barry K."/>
            <person name="Miller A.N."/>
            <person name="Grigoriev I.V."/>
            <person name="Debuchy R."/>
            <person name="Gladieux P."/>
            <person name="Thoren M.H."/>
            <person name="Johannesson H."/>
        </authorList>
    </citation>
    <scope>NUCLEOTIDE SEQUENCE</scope>
    <source>
        <strain evidence="2">SMH2532-1</strain>
    </source>
</reference>
<evidence type="ECO:0000256" key="1">
    <source>
        <dbReference type="SAM" id="MobiDB-lite"/>
    </source>
</evidence>